<reference evidence="1" key="1">
    <citation type="journal article" date="2023" name="J. Hazard. Mater.">
        <title>Anaerobic biodegradation of pyrene and benzo[a]pyrene by a new sulfate-reducing Desulforamulus aquiferis strain DSA.</title>
        <authorList>
            <person name="Zhang Z."/>
            <person name="Sun J."/>
            <person name="Gong X."/>
            <person name="Wang C."/>
            <person name="Wang H."/>
        </authorList>
    </citation>
    <scope>NUCLEOTIDE SEQUENCE</scope>
    <source>
        <strain evidence="1">DSA</strain>
    </source>
</reference>
<protein>
    <submittedName>
        <fullName evidence="1">Uncharacterized protein</fullName>
    </submittedName>
</protein>
<evidence type="ECO:0000313" key="2">
    <source>
        <dbReference type="Proteomes" id="UP001172911"/>
    </source>
</evidence>
<evidence type="ECO:0000313" key="1">
    <source>
        <dbReference type="EMBL" id="MDO7786788.1"/>
    </source>
</evidence>
<dbReference type="AlphaFoldDB" id="A0AAW7ZAP2"/>
<organism evidence="1 2">
    <name type="scientific">Desulforamulus aquiferis</name>
    <dbReference type="NCBI Taxonomy" id="1397668"/>
    <lineage>
        <taxon>Bacteria</taxon>
        <taxon>Bacillati</taxon>
        <taxon>Bacillota</taxon>
        <taxon>Clostridia</taxon>
        <taxon>Eubacteriales</taxon>
        <taxon>Peptococcaceae</taxon>
        <taxon>Desulforamulus</taxon>
    </lineage>
</organism>
<reference evidence="1" key="2">
    <citation type="submission" date="2023-03" db="EMBL/GenBank/DDBJ databases">
        <authorList>
            <person name="Zhang Z."/>
        </authorList>
    </citation>
    <scope>NUCLEOTIDE SEQUENCE</scope>
    <source>
        <strain evidence="1">DSA</strain>
    </source>
</reference>
<keyword evidence="2" id="KW-1185">Reference proteome</keyword>
<sequence>MDKYRKEYSLLEIEIYCQVVGGDIMTTEISEEEAILTLSLVIADMASMMDNNVLNNNITNVTNELVCNASIKPLTKDFYITLNSLVHILRQNINR</sequence>
<proteinExistence type="predicted"/>
<dbReference type="EMBL" id="JARPTC010000007">
    <property type="protein sequence ID" value="MDO7786788.1"/>
    <property type="molecule type" value="Genomic_DNA"/>
</dbReference>
<dbReference type="Proteomes" id="UP001172911">
    <property type="component" value="Unassembled WGS sequence"/>
</dbReference>
<comment type="caution">
    <text evidence="1">The sequence shown here is derived from an EMBL/GenBank/DDBJ whole genome shotgun (WGS) entry which is preliminary data.</text>
</comment>
<name>A0AAW7ZAP2_9FIRM</name>
<accession>A0AAW7ZAP2</accession>
<gene>
    <name evidence="1" type="ORF">P6N53_06080</name>
</gene>